<reference evidence="4 5" key="1">
    <citation type="submission" date="2018-06" db="EMBL/GenBank/DDBJ databases">
        <authorList>
            <consortium name="Pathogen Informatics"/>
            <person name="Doyle S."/>
        </authorList>
    </citation>
    <scope>NUCLEOTIDE SEQUENCE [LARGE SCALE GENOMIC DNA]</scope>
    <source>
        <strain evidence="4 5">NCTC4670</strain>
    </source>
</reference>
<sequence>MIEPKNRVAYLKWWDVVVLSVILFGKATIDSTLVYLSSGSGEAAPLSEFTSELNWAALAQQLPLLGLAFLYLWWRRFDFSRWSMKVTPKAIGFGILLFIIAALTFDIYFMVIYKIFPPEGLADSSSQVSGNAFIGALANIDLSLFLYSLMNGFYEEIFFLGICLSTEPKYRYYMLGYSLLVRCAFHTYQGMIPALAIGLLLGTLFYICYNSMKKKNLVPFFVAHAIGDMIGVGILSFFN</sequence>
<evidence type="ECO:0000313" key="4">
    <source>
        <dbReference type="EMBL" id="SUN51679.1"/>
    </source>
</evidence>
<feature type="transmembrane region" description="Helical" evidence="2">
    <location>
        <begin position="95"/>
        <end position="116"/>
    </location>
</feature>
<feature type="transmembrane region" description="Helical" evidence="2">
    <location>
        <begin position="12"/>
        <end position="35"/>
    </location>
</feature>
<feature type="transmembrane region" description="Helical" evidence="2">
    <location>
        <begin position="55"/>
        <end position="74"/>
    </location>
</feature>
<keyword evidence="2" id="KW-0812">Transmembrane</keyword>
<gene>
    <name evidence="4" type="ORF">NCTC4670_02134</name>
</gene>
<feature type="transmembrane region" description="Helical" evidence="2">
    <location>
        <begin position="217"/>
        <end position="238"/>
    </location>
</feature>
<dbReference type="GO" id="GO:0004175">
    <property type="term" value="F:endopeptidase activity"/>
    <property type="evidence" value="ECO:0007669"/>
    <property type="project" value="UniProtKB-ARBA"/>
</dbReference>
<accession>A0A380K0P8</accession>
<organism evidence="4 5">
    <name type="scientific">Streptococcus dysgalactiae subsp. dysgalactiae</name>
    <dbReference type="NCBI Taxonomy" id="99822"/>
    <lineage>
        <taxon>Bacteria</taxon>
        <taxon>Bacillati</taxon>
        <taxon>Bacillota</taxon>
        <taxon>Bacilli</taxon>
        <taxon>Lactobacillales</taxon>
        <taxon>Streptococcaceae</taxon>
        <taxon>Streptococcus</taxon>
    </lineage>
</organism>
<evidence type="ECO:0000256" key="1">
    <source>
        <dbReference type="ARBA" id="ARBA00009067"/>
    </source>
</evidence>
<protein>
    <submittedName>
        <fullName evidence="4">Abortive infection protein</fullName>
    </submittedName>
</protein>
<evidence type="ECO:0000313" key="5">
    <source>
        <dbReference type="Proteomes" id="UP000254797"/>
    </source>
</evidence>
<keyword evidence="2" id="KW-1133">Transmembrane helix</keyword>
<dbReference type="RefSeq" id="WP_115246766.1">
    <property type="nucleotide sequence ID" value="NZ_UHFG01000004.1"/>
</dbReference>
<feature type="transmembrane region" description="Helical" evidence="2">
    <location>
        <begin position="194"/>
        <end position="210"/>
    </location>
</feature>
<name>A0A380K0P8_STRDY</name>
<evidence type="ECO:0000259" key="3">
    <source>
        <dbReference type="Pfam" id="PF02517"/>
    </source>
</evidence>
<keyword evidence="2" id="KW-0472">Membrane</keyword>
<dbReference type="Proteomes" id="UP000254797">
    <property type="component" value="Unassembled WGS sequence"/>
</dbReference>
<dbReference type="Pfam" id="PF02517">
    <property type="entry name" value="Rce1-like"/>
    <property type="match status" value="1"/>
</dbReference>
<dbReference type="InterPro" id="IPR003675">
    <property type="entry name" value="Rce1/LyrA-like_dom"/>
</dbReference>
<proteinExistence type="inferred from homology"/>
<dbReference type="GO" id="GO:0080120">
    <property type="term" value="P:CAAX-box protein maturation"/>
    <property type="evidence" value="ECO:0007669"/>
    <property type="project" value="UniProtKB-ARBA"/>
</dbReference>
<dbReference type="EMBL" id="UHFG01000004">
    <property type="protein sequence ID" value="SUN51679.1"/>
    <property type="molecule type" value="Genomic_DNA"/>
</dbReference>
<comment type="similarity">
    <text evidence="1">Belongs to the UPF0177 family.</text>
</comment>
<evidence type="ECO:0000256" key="2">
    <source>
        <dbReference type="SAM" id="Phobius"/>
    </source>
</evidence>
<dbReference type="AlphaFoldDB" id="A0A380K0P8"/>
<feature type="domain" description="CAAX prenyl protease 2/Lysostaphin resistance protein A-like" evidence="3">
    <location>
        <begin position="143"/>
        <end position="229"/>
    </location>
</feature>